<reference evidence="2 3" key="1">
    <citation type="submission" date="2015-07" db="EMBL/GenBank/DDBJ databases">
        <title>Draft genome sequence of the Amantichitinum ursilacus IGB-41, a new chitin-degrading bacterium.</title>
        <authorList>
            <person name="Kirstahler P."/>
            <person name="Guenther M."/>
            <person name="Grumaz C."/>
            <person name="Rupp S."/>
            <person name="Zibek S."/>
            <person name="Sohn K."/>
        </authorList>
    </citation>
    <scope>NUCLEOTIDE SEQUENCE [LARGE SCALE GENOMIC DNA]</scope>
    <source>
        <strain evidence="2 3">IGB-41</strain>
    </source>
</reference>
<protein>
    <recommendedName>
        <fullName evidence="1">Tli3-like domain-containing protein</fullName>
    </recommendedName>
</protein>
<name>A0A0N0GLD4_9NEIS</name>
<proteinExistence type="predicted"/>
<evidence type="ECO:0000313" key="2">
    <source>
        <dbReference type="EMBL" id="KPC49884.1"/>
    </source>
</evidence>
<dbReference type="AlphaFoldDB" id="A0A0N0GLD4"/>
<evidence type="ECO:0000313" key="3">
    <source>
        <dbReference type="Proteomes" id="UP000037939"/>
    </source>
</evidence>
<dbReference type="Pfam" id="PF24316">
    <property type="entry name" value="Tli3"/>
    <property type="match status" value="1"/>
</dbReference>
<dbReference type="STRING" id="857265.WG78_19100"/>
<dbReference type="InterPro" id="IPR036278">
    <property type="entry name" value="Sialidase_sf"/>
</dbReference>
<keyword evidence="3" id="KW-1185">Reference proteome</keyword>
<sequence length="302" mass="33429">MKRAGYKAAGFLLAVAGAVLLNGCAIIALPGAAGAVGSTRSNSEWKGYPKYDVDPQVIYRIDDHRYVTMENYLDCKFANYVSGNQEVYYHHDRLGITTRLGTNRTAYQGKLIIDAPAGKNLAFPGSPWGVCTYGDKGCSVYIAYSADSGRTWNGLQYMHYAKSPAETRDYAVVVTDDALYIRHRDADPIKYPMGSQWNSAWGPGLGNQDFGSRLRAAMTAARQQDIPQEAIDDEGRYYDQLPLEERDAAMRRLSIFKRQVMATVPASRIPPEAHTPSGMDRLVCDPTITPRGVTYSKPAYSR</sequence>
<dbReference type="RefSeq" id="WP_053939407.1">
    <property type="nucleotide sequence ID" value="NZ_LAQT01000034.1"/>
</dbReference>
<comment type="caution">
    <text evidence="2">The sequence shown here is derived from an EMBL/GenBank/DDBJ whole genome shotgun (WGS) entry which is preliminary data.</text>
</comment>
<gene>
    <name evidence="2" type="ORF">WG78_19100</name>
</gene>
<dbReference type="InterPro" id="IPR057562">
    <property type="entry name" value="Tli3-like_dom"/>
</dbReference>
<accession>A0A0N0GLD4</accession>
<feature type="domain" description="Tli3-like" evidence="1">
    <location>
        <begin position="51"/>
        <end position="182"/>
    </location>
</feature>
<dbReference type="EMBL" id="LAQT01000034">
    <property type="protein sequence ID" value="KPC49884.1"/>
    <property type="molecule type" value="Genomic_DNA"/>
</dbReference>
<evidence type="ECO:0000259" key="1">
    <source>
        <dbReference type="Pfam" id="PF24316"/>
    </source>
</evidence>
<dbReference type="OrthoDB" id="8963548at2"/>
<organism evidence="2 3">
    <name type="scientific">Amantichitinum ursilacus</name>
    <dbReference type="NCBI Taxonomy" id="857265"/>
    <lineage>
        <taxon>Bacteria</taxon>
        <taxon>Pseudomonadati</taxon>
        <taxon>Pseudomonadota</taxon>
        <taxon>Betaproteobacteria</taxon>
        <taxon>Neisseriales</taxon>
        <taxon>Chitinibacteraceae</taxon>
        <taxon>Amantichitinum</taxon>
    </lineage>
</organism>
<dbReference type="SUPFAM" id="SSF50939">
    <property type="entry name" value="Sialidases"/>
    <property type="match status" value="1"/>
</dbReference>
<dbReference type="Proteomes" id="UP000037939">
    <property type="component" value="Unassembled WGS sequence"/>
</dbReference>